<gene>
    <name evidence="1" type="ORF">QFC24_004659</name>
</gene>
<dbReference type="EMBL" id="JASBWV010000017">
    <property type="protein sequence ID" value="KAJ9121323.1"/>
    <property type="molecule type" value="Genomic_DNA"/>
</dbReference>
<organism evidence="1 2">
    <name type="scientific">Naganishia onofrii</name>
    <dbReference type="NCBI Taxonomy" id="1851511"/>
    <lineage>
        <taxon>Eukaryota</taxon>
        <taxon>Fungi</taxon>
        <taxon>Dikarya</taxon>
        <taxon>Basidiomycota</taxon>
        <taxon>Agaricomycotina</taxon>
        <taxon>Tremellomycetes</taxon>
        <taxon>Filobasidiales</taxon>
        <taxon>Filobasidiaceae</taxon>
        <taxon>Naganishia</taxon>
    </lineage>
</organism>
<evidence type="ECO:0000313" key="1">
    <source>
        <dbReference type="EMBL" id="KAJ9121323.1"/>
    </source>
</evidence>
<proteinExistence type="predicted"/>
<evidence type="ECO:0000313" key="2">
    <source>
        <dbReference type="Proteomes" id="UP001234202"/>
    </source>
</evidence>
<comment type="caution">
    <text evidence="1">The sequence shown here is derived from an EMBL/GenBank/DDBJ whole genome shotgun (WGS) entry which is preliminary data.</text>
</comment>
<sequence length="275" mass="29888">MPSSSVSSSSANSETTAATTIVDDEEEGQRALARTAIYLNEITLDVQRSASTRDDVSIAETAVEVSATETAASRNSMETVASGSTTEATTASLFRLGLTVSEWVPGSEGDEGQIRQTILKRQFDIDKPGDLEEQFGVMVQQLNPQGKPMPRVEGQLEHTMGLLNGEAIESRKKALESLRSALIQTLANPDTSTDIKEMSVEKLANDLASATNEDLELSPGSLATALFHLRRARALRQIVGLLTPNDDAQALKELLRDLIAKENCAELIQFWEKRR</sequence>
<name>A0ACC2XCE8_9TREE</name>
<reference evidence="1" key="1">
    <citation type="submission" date="2023-04" db="EMBL/GenBank/DDBJ databases">
        <title>Draft Genome sequencing of Naganishia species isolated from polar environments using Oxford Nanopore Technology.</title>
        <authorList>
            <person name="Leo P."/>
            <person name="Venkateswaran K."/>
        </authorList>
    </citation>
    <scope>NUCLEOTIDE SEQUENCE</scope>
    <source>
        <strain evidence="1">DBVPG 5303</strain>
    </source>
</reference>
<dbReference type="Proteomes" id="UP001234202">
    <property type="component" value="Unassembled WGS sequence"/>
</dbReference>
<accession>A0ACC2XCE8</accession>
<keyword evidence="2" id="KW-1185">Reference proteome</keyword>
<protein>
    <submittedName>
        <fullName evidence="1">Uncharacterized protein</fullName>
    </submittedName>
</protein>